<organism evidence="14 15">
    <name type="scientific">candidate division WS6 bacterium GW2011_GWB1_33_6</name>
    <dbReference type="NCBI Taxonomy" id="1619088"/>
    <lineage>
        <taxon>Bacteria</taxon>
        <taxon>Candidatus Dojkabacteria</taxon>
    </lineage>
</organism>
<evidence type="ECO:0000256" key="2">
    <source>
        <dbReference type="ARBA" id="ARBA00004496"/>
    </source>
</evidence>
<dbReference type="GO" id="GO:0005524">
    <property type="term" value="F:ATP binding"/>
    <property type="evidence" value="ECO:0007669"/>
    <property type="project" value="UniProtKB-UniRule"/>
</dbReference>
<keyword evidence="9 11" id="KW-0030">Aminoacyl-tRNA synthetase</keyword>
<evidence type="ECO:0000256" key="4">
    <source>
        <dbReference type="ARBA" id="ARBA00022490"/>
    </source>
</evidence>
<dbReference type="InterPro" id="IPR014729">
    <property type="entry name" value="Rossmann-like_a/b/a_fold"/>
</dbReference>
<evidence type="ECO:0000256" key="1">
    <source>
        <dbReference type="ARBA" id="ARBA00003314"/>
    </source>
</evidence>
<dbReference type="AlphaFoldDB" id="A0A0G0AFG1"/>
<dbReference type="FunFam" id="2.20.28.20:FF:000001">
    <property type="entry name" value="Methionine--tRNA ligase"/>
    <property type="match status" value="1"/>
</dbReference>
<comment type="subcellular location">
    <subcellularLocation>
        <location evidence="2 11">Cytoplasm</location>
    </subcellularLocation>
</comment>
<dbReference type="GO" id="GO:0046872">
    <property type="term" value="F:metal ion binding"/>
    <property type="evidence" value="ECO:0007669"/>
    <property type="project" value="UniProtKB-KW"/>
</dbReference>
<comment type="caution">
    <text evidence="14">The sequence shown here is derived from an EMBL/GenBank/DDBJ whole genome shotgun (WGS) entry which is preliminary data.</text>
</comment>
<dbReference type="Gene3D" id="3.40.50.620">
    <property type="entry name" value="HUPs"/>
    <property type="match status" value="1"/>
</dbReference>
<gene>
    <name evidence="11" type="primary">metG</name>
    <name evidence="14" type="ORF">UR47_C0002G0035</name>
</gene>
<comment type="caution">
    <text evidence="11">Lacks conserved residue(s) required for the propagation of feature annotation.</text>
</comment>
<evidence type="ECO:0000256" key="7">
    <source>
        <dbReference type="ARBA" id="ARBA00022840"/>
    </source>
</evidence>
<dbReference type="InterPro" id="IPR009080">
    <property type="entry name" value="tRNAsynth_Ia_anticodon-bd"/>
</dbReference>
<keyword evidence="11" id="KW-0479">Metal-binding</keyword>
<evidence type="ECO:0000256" key="10">
    <source>
        <dbReference type="ARBA" id="ARBA00047364"/>
    </source>
</evidence>
<dbReference type="PANTHER" id="PTHR45765:SF1">
    <property type="entry name" value="METHIONINE--TRNA LIGASE, CYTOPLASMIC"/>
    <property type="match status" value="1"/>
</dbReference>
<comment type="subunit">
    <text evidence="11">Monomer.</text>
</comment>
<dbReference type="Gene3D" id="1.10.730.10">
    <property type="entry name" value="Isoleucyl-tRNA Synthetase, Domain 1"/>
    <property type="match status" value="1"/>
</dbReference>
<feature type="binding site" evidence="11">
    <location>
        <position position="178"/>
    </location>
    <ligand>
        <name>Zn(2+)</name>
        <dbReference type="ChEBI" id="CHEBI:29105"/>
    </ligand>
</feature>
<dbReference type="InterPro" id="IPR014758">
    <property type="entry name" value="Met-tRNA_synth"/>
</dbReference>
<dbReference type="InterPro" id="IPR015413">
    <property type="entry name" value="Methionyl/Leucyl_tRNA_Synth"/>
</dbReference>
<dbReference type="InterPro" id="IPR041872">
    <property type="entry name" value="Anticodon_Met"/>
</dbReference>
<keyword evidence="4 11" id="KW-0963">Cytoplasm</keyword>
<dbReference type="NCBIfam" id="TIGR00398">
    <property type="entry name" value="metG"/>
    <property type="match status" value="1"/>
</dbReference>
<evidence type="ECO:0000256" key="6">
    <source>
        <dbReference type="ARBA" id="ARBA00022741"/>
    </source>
</evidence>
<comment type="cofactor">
    <cofactor evidence="11">
        <name>Zn(2+)</name>
        <dbReference type="ChEBI" id="CHEBI:29105"/>
    </cofactor>
    <text evidence="11">Binds 1 zinc ion per subunit.</text>
</comment>
<dbReference type="InterPro" id="IPR023458">
    <property type="entry name" value="Met-tRNA_ligase_1"/>
</dbReference>
<dbReference type="SUPFAM" id="SSF52374">
    <property type="entry name" value="Nucleotidylyl transferase"/>
    <property type="match status" value="1"/>
</dbReference>
<keyword evidence="8 11" id="KW-0648">Protein biosynthesis</keyword>
<accession>A0A0G0AFG1</accession>
<dbReference type="Pfam" id="PF09334">
    <property type="entry name" value="tRNA-synt_1g"/>
    <property type="match status" value="1"/>
</dbReference>
<sequence>MKKIYSAIINAVTMSNSIQQEKIFVGVSWPYASGKIHLGHLAGQNIACDVFSRYHRLKGNKVLMVSGSDSHGTPILFKAEELGIEPEQLIQQSHQEIVNTFKQLSLIYDNYTTTATENHKEVVQNIFLVLKEKGYLYPQKSKQYFDEKVNKFLPDRYVRGTCPNCGAVNARGDECPECGKFLKPEDLIDPFSTLSDTTPILKETEHFYLDLKKLQPQLSKWIDETSVNWRKWVREFSKGWIREGLEPREVTRDMKFGIPVPVEGWEDKVIYVWIEAVVGYLSAAIEWADKIGKPSEWEEYWKDPKCKHYYFIAGGNTPFHTIIWPAELLAYSEKYSDDTLWEKYKFPGETKREKLNLPYNVPSNKMLLYKGKKMSKGDGVGMDADSLLEKYNSDLIRFFFLRYAPENHDREFEWKDLIDCNNNELVANIGNFINRTLTFTQSKFNSVIPEGVLDKEVEESISNAFETIGTHIEKCEFVKASEALLQFSSFANKYFNDKAPWASYKEDLKDCGNTIYNSIQLVNTLRILIKPFMPKSSIAISNMLGLEEESDPNIELDSTGVVNTYENNWKFNVIESNKTLNQSKILFEKILE</sequence>
<evidence type="ECO:0000256" key="5">
    <source>
        <dbReference type="ARBA" id="ARBA00022598"/>
    </source>
</evidence>
<feature type="domain" description="Methionyl/Leucyl tRNA synthetase" evidence="12">
    <location>
        <begin position="24"/>
        <end position="437"/>
    </location>
</feature>
<evidence type="ECO:0000256" key="11">
    <source>
        <dbReference type="HAMAP-Rule" id="MF_00098"/>
    </source>
</evidence>
<feature type="binding site" evidence="11">
    <location>
        <position position="376"/>
    </location>
    <ligand>
        <name>ATP</name>
        <dbReference type="ChEBI" id="CHEBI:30616"/>
    </ligand>
</feature>
<keyword evidence="6 11" id="KW-0547">Nucleotide-binding</keyword>
<dbReference type="InterPro" id="IPR029038">
    <property type="entry name" value="MetRS_Zn"/>
</dbReference>
<reference evidence="14 15" key="1">
    <citation type="journal article" date="2015" name="Nature">
        <title>rRNA introns, odd ribosomes, and small enigmatic genomes across a large radiation of phyla.</title>
        <authorList>
            <person name="Brown C.T."/>
            <person name="Hug L.A."/>
            <person name="Thomas B.C."/>
            <person name="Sharon I."/>
            <person name="Castelle C.J."/>
            <person name="Singh A."/>
            <person name="Wilkins M.J."/>
            <person name="Williams K.H."/>
            <person name="Banfield J.F."/>
        </authorList>
    </citation>
    <scope>NUCLEOTIDE SEQUENCE [LARGE SCALE GENOMIC DNA]</scope>
</reference>
<dbReference type="SUPFAM" id="SSF47323">
    <property type="entry name" value="Anticodon-binding domain of a subclass of class I aminoacyl-tRNA synthetases"/>
    <property type="match status" value="1"/>
</dbReference>
<protein>
    <recommendedName>
        <fullName evidence="11">Methionine--tRNA ligase</fullName>
        <ecNumber evidence="11">6.1.1.10</ecNumber>
    </recommendedName>
    <alternativeName>
        <fullName evidence="11">Methionyl-tRNA synthetase</fullName>
        <shortName evidence="11">MetRS</shortName>
    </alternativeName>
</protein>
<comment type="similarity">
    <text evidence="3 11">Belongs to the class-I aminoacyl-tRNA synthetase family. MetG type 1 subfamily.</text>
</comment>
<keyword evidence="5 11" id="KW-0436">Ligase</keyword>
<feature type="domain" description="Methionyl-tRNA synthetase anticodon-binding" evidence="13">
    <location>
        <begin position="454"/>
        <end position="572"/>
    </location>
</feature>
<evidence type="ECO:0000259" key="12">
    <source>
        <dbReference type="Pfam" id="PF09334"/>
    </source>
</evidence>
<evidence type="ECO:0000259" key="13">
    <source>
        <dbReference type="Pfam" id="PF19303"/>
    </source>
</evidence>
<dbReference type="Proteomes" id="UP000034488">
    <property type="component" value="Unassembled WGS sequence"/>
</dbReference>
<dbReference type="Gene3D" id="2.20.28.20">
    <property type="entry name" value="Methionyl-tRNA synthetase, Zn-domain"/>
    <property type="match status" value="1"/>
</dbReference>
<comment type="function">
    <text evidence="1 11">Is required not only for elongation of protein synthesis but also for the initiation of all mRNA translation through initiator tRNA(fMet) aminoacylation.</text>
</comment>
<dbReference type="HAMAP" id="MF_00098">
    <property type="entry name" value="Met_tRNA_synth_type1"/>
    <property type="match status" value="1"/>
</dbReference>
<dbReference type="PROSITE" id="PS00178">
    <property type="entry name" value="AA_TRNA_LIGASE_I"/>
    <property type="match status" value="1"/>
</dbReference>
<dbReference type="CDD" id="cd07957">
    <property type="entry name" value="Anticodon_Ia_Met"/>
    <property type="match status" value="1"/>
</dbReference>
<feature type="binding site" evidence="11">
    <location>
        <position position="162"/>
    </location>
    <ligand>
        <name>Zn(2+)</name>
        <dbReference type="ChEBI" id="CHEBI:29105"/>
    </ligand>
</feature>
<evidence type="ECO:0000256" key="9">
    <source>
        <dbReference type="ARBA" id="ARBA00023146"/>
    </source>
</evidence>
<dbReference type="InterPro" id="IPR033911">
    <property type="entry name" value="MetRS_core"/>
</dbReference>
<name>A0A0G0AFG1_9BACT</name>
<evidence type="ECO:0000313" key="14">
    <source>
        <dbReference type="EMBL" id="KKP55318.1"/>
    </source>
</evidence>
<dbReference type="PANTHER" id="PTHR45765">
    <property type="entry name" value="METHIONINE--TRNA LIGASE"/>
    <property type="match status" value="1"/>
</dbReference>
<comment type="catalytic activity">
    <reaction evidence="10 11">
        <text>tRNA(Met) + L-methionine + ATP = L-methionyl-tRNA(Met) + AMP + diphosphate</text>
        <dbReference type="Rhea" id="RHEA:13481"/>
        <dbReference type="Rhea" id="RHEA-COMP:9667"/>
        <dbReference type="Rhea" id="RHEA-COMP:9698"/>
        <dbReference type="ChEBI" id="CHEBI:30616"/>
        <dbReference type="ChEBI" id="CHEBI:33019"/>
        <dbReference type="ChEBI" id="CHEBI:57844"/>
        <dbReference type="ChEBI" id="CHEBI:78442"/>
        <dbReference type="ChEBI" id="CHEBI:78530"/>
        <dbReference type="ChEBI" id="CHEBI:456215"/>
        <dbReference type="EC" id="6.1.1.10"/>
    </reaction>
</comment>
<evidence type="ECO:0000313" key="15">
    <source>
        <dbReference type="Proteomes" id="UP000034488"/>
    </source>
</evidence>
<keyword evidence="11" id="KW-0862">Zinc</keyword>
<evidence type="ECO:0000256" key="3">
    <source>
        <dbReference type="ARBA" id="ARBA00008258"/>
    </source>
</evidence>
<dbReference type="GO" id="GO:0004825">
    <property type="term" value="F:methionine-tRNA ligase activity"/>
    <property type="evidence" value="ECO:0007669"/>
    <property type="project" value="UniProtKB-UniRule"/>
</dbReference>
<feature type="binding site" evidence="11">
    <location>
        <position position="165"/>
    </location>
    <ligand>
        <name>Zn(2+)</name>
        <dbReference type="ChEBI" id="CHEBI:29105"/>
    </ligand>
</feature>
<dbReference type="EC" id="6.1.1.10" evidence="11"/>
<dbReference type="PRINTS" id="PR01041">
    <property type="entry name" value="TRNASYNTHMET"/>
</dbReference>
<dbReference type="PATRIC" id="fig|1619088.3.peg.115"/>
<dbReference type="SUPFAM" id="SSF57770">
    <property type="entry name" value="Methionyl-tRNA synthetase (MetRS), Zn-domain"/>
    <property type="match status" value="1"/>
</dbReference>
<proteinExistence type="inferred from homology"/>
<keyword evidence="7 11" id="KW-0067">ATP-binding</keyword>
<dbReference type="GO" id="GO:0006431">
    <property type="term" value="P:methionyl-tRNA aminoacylation"/>
    <property type="evidence" value="ECO:0007669"/>
    <property type="project" value="UniProtKB-UniRule"/>
</dbReference>
<feature type="binding site" evidence="11">
    <location>
        <position position="175"/>
    </location>
    <ligand>
        <name>Zn(2+)</name>
        <dbReference type="ChEBI" id="CHEBI:29105"/>
    </ligand>
</feature>
<dbReference type="Pfam" id="PF19303">
    <property type="entry name" value="Anticodon_3"/>
    <property type="match status" value="1"/>
</dbReference>
<evidence type="ECO:0000256" key="8">
    <source>
        <dbReference type="ARBA" id="ARBA00022917"/>
    </source>
</evidence>
<dbReference type="InterPro" id="IPR001412">
    <property type="entry name" value="aa-tRNA-synth_I_CS"/>
</dbReference>
<feature type="short sequence motif" description="'HIGH' region" evidence="11">
    <location>
        <begin position="30"/>
        <end position="40"/>
    </location>
</feature>
<dbReference type="EMBL" id="LBPI01000002">
    <property type="protein sequence ID" value="KKP55318.1"/>
    <property type="molecule type" value="Genomic_DNA"/>
</dbReference>
<dbReference type="GO" id="GO:0005829">
    <property type="term" value="C:cytosol"/>
    <property type="evidence" value="ECO:0007669"/>
    <property type="project" value="TreeGrafter"/>
</dbReference>